<dbReference type="AlphaFoldDB" id="A0A8T0RTD7"/>
<evidence type="ECO:0000313" key="4">
    <source>
        <dbReference type="Proteomes" id="UP000823388"/>
    </source>
</evidence>
<dbReference type="OrthoDB" id="684152at2759"/>
<comment type="caution">
    <text evidence="3">The sequence shown here is derived from an EMBL/GenBank/DDBJ whole genome shotgun (WGS) entry which is preliminary data.</text>
</comment>
<gene>
    <name evidence="3" type="ORF">PVAP13_5NG476681</name>
</gene>
<reference evidence="3" key="1">
    <citation type="submission" date="2020-05" db="EMBL/GenBank/DDBJ databases">
        <title>WGS assembly of Panicum virgatum.</title>
        <authorList>
            <person name="Lovell J.T."/>
            <person name="Jenkins J."/>
            <person name="Shu S."/>
            <person name="Juenger T.E."/>
            <person name="Schmutz J."/>
        </authorList>
    </citation>
    <scope>NUCLEOTIDE SEQUENCE</scope>
    <source>
        <strain evidence="3">AP13</strain>
    </source>
</reference>
<evidence type="ECO:0000313" key="3">
    <source>
        <dbReference type="EMBL" id="KAG2588684.1"/>
    </source>
</evidence>
<feature type="domain" description="F-box protein AT5G49610-like beta-propeller" evidence="2">
    <location>
        <begin position="117"/>
        <end position="312"/>
    </location>
</feature>
<dbReference type="InterPro" id="IPR036047">
    <property type="entry name" value="F-box-like_dom_sf"/>
</dbReference>
<dbReference type="InterPro" id="IPR056594">
    <property type="entry name" value="AT5G49610-like_b-prop"/>
</dbReference>
<evidence type="ECO:0000259" key="1">
    <source>
        <dbReference type="Pfam" id="PF12937"/>
    </source>
</evidence>
<proteinExistence type="predicted"/>
<dbReference type="EMBL" id="CM029046">
    <property type="protein sequence ID" value="KAG2588684.1"/>
    <property type="molecule type" value="Genomic_DNA"/>
</dbReference>
<evidence type="ECO:0008006" key="5">
    <source>
        <dbReference type="Google" id="ProtNLM"/>
    </source>
</evidence>
<organism evidence="3 4">
    <name type="scientific">Panicum virgatum</name>
    <name type="common">Blackwell switchgrass</name>
    <dbReference type="NCBI Taxonomy" id="38727"/>
    <lineage>
        <taxon>Eukaryota</taxon>
        <taxon>Viridiplantae</taxon>
        <taxon>Streptophyta</taxon>
        <taxon>Embryophyta</taxon>
        <taxon>Tracheophyta</taxon>
        <taxon>Spermatophyta</taxon>
        <taxon>Magnoliopsida</taxon>
        <taxon>Liliopsida</taxon>
        <taxon>Poales</taxon>
        <taxon>Poaceae</taxon>
        <taxon>PACMAD clade</taxon>
        <taxon>Panicoideae</taxon>
        <taxon>Panicodae</taxon>
        <taxon>Paniceae</taxon>
        <taxon>Panicinae</taxon>
        <taxon>Panicum</taxon>
        <taxon>Panicum sect. Hiantes</taxon>
    </lineage>
</organism>
<dbReference type="Pfam" id="PF12937">
    <property type="entry name" value="F-box-like"/>
    <property type="match status" value="1"/>
</dbReference>
<evidence type="ECO:0000259" key="2">
    <source>
        <dbReference type="Pfam" id="PF23635"/>
    </source>
</evidence>
<keyword evidence="4" id="KW-1185">Reference proteome</keyword>
<dbReference type="InterPro" id="IPR001810">
    <property type="entry name" value="F-box_dom"/>
</dbReference>
<dbReference type="SUPFAM" id="SSF81383">
    <property type="entry name" value="F-box domain"/>
    <property type="match status" value="1"/>
</dbReference>
<name>A0A8T0RTD7_PANVG</name>
<dbReference type="Proteomes" id="UP000823388">
    <property type="component" value="Chromosome 5N"/>
</dbReference>
<accession>A0A8T0RTD7</accession>
<dbReference type="PANTHER" id="PTHR33207">
    <property type="entry name" value="F-BOX DOMAIN CONTAINING PROTEIN-RELATED"/>
    <property type="match status" value="1"/>
</dbReference>
<sequence>MAAQLINGDPPTATSLADDLHAVAEILLRLPSPAALVRAALASRRWRQIASSPGFLRRYRSRHTSSPLLGLYVPRSHAGLPSFQLADSVRSDRALAKFVRAGDFNLTVLESHPEWRLLDCHNSRRLLSRDESRAVYNPVSGHEPLWLPLPQNSPLEGTFISECLLQGHCDNEASFRVVSVQHRGCDQMVRAAEYDSCTRQWRRHQWVKNINRPQHDQAMHAGRLIFWRYEDTSLLLLDTATVEFSILGLPFTFFQPSMYAIGDTVDGVCCLVGLVGSLKNLHLQVWLLKEDGVTKTWEPEKKVPVSQVLGRDAQLHQVHVVTNGVALLAGDRCHQFAINLKKMCIDAEFECSTLGYPLQMP</sequence>
<dbReference type="Pfam" id="PF23635">
    <property type="entry name" value="Beta-prop_AT5G49610-like"/>
    <property type="match status" value="1"/>
</dbReference>
<protein>
    <recommendedName>
        <fullName evidence="5">F-box domain-containing protein</fullName>
    </recommendedName>
</protein>
<feature type="domain" description="F-box" evidence="1">
    <location>
        <begin position="25"/>
        <end position="58"/>
    </location>
</feature>